<comment type="similarity">
    <text evidence="1">Belongs to the membrane fusion protein (MFP) (TC 8.A.1) family.</text>
</comment>
<reference evidence="7" key="1">
    <citation type="submission" date="2023-07" db="EMBL/GenBank/DDBJ databases">
        <title>Draft genome sequence of Agarivorans aestuarii strain ZMCS4, a CAZymes producing bacteria isolated from the marine brown algae Clodostephus spongiosus.</title>
        <authorList>
            <person name="Lorente B."/>
            <person name="Cabral C."/>
            <person name="Frias J."/>
            <person name="Faria J."/>
            <person name="Toubarro D."/>
        </authorList>
    </citation>
    <scope>NUCLEOTIDE SEQUENCE [LARGE SCALE GENOMIC DNA]</scope>
    <source>
        <strain evidence="7">ZMCS4</strain>
    </source>
</reference>
<dbReference type="InterPro" id="IPR050393">
    <property type="entry name" value="MFP_Efflux_Pump"/>
</dbReference>
<evidence type="ECO:0000313" key="6">
    <source>
        <dbReference type="EMBL" id="MEE1673486.1"/>
    </source>
</evidence>
<gene>
    <name evidence="6" type="ORF">SNR37_002910</name>
</gene>
<dbReference type="PANTHER" id="PTHR30367">
    <property type="entry name" value="P-HYDROXYBENZOIC ACID EFFLUX PUMP SUBUNIT AAEA-RELATED"/>
    <property type="match status" value="1"/>
</dbReference>
<evidence type="ECO:0000256" key="2">
    <source>
        <dbReference type="SAM" id="Coils"/>
    </source>
</evidence>
<dbReference type="Proteomes" id="UP001310248">
    <property type="component" value="Unassembled WGS sequence"/>
</dbReference>
<dbReference type="PANTHER" id="PTHR30367:SF6">
    <property type="entry name" value="SECRETION PROTEIN-RELATED"/>
    <property type="match status" value="1"/>
</dbReference>
<dbReference type="InterPro" id="IPR058634">
    <property type="entry name" value="AaeA-lik-b-barrel"/>
</dbReference>
<protein>
    <submittedName>
        <fullName evidence="6">HlyD family secretion protein</fullName>
    </submittedName>
</protein>
<keyword evidence="3" id="KW-0812">Transmembrane</keyword>
<keyword evidence="3" id="KW-1133">Transmembrane helix</keyword>
<feature type="coiled-coil region" evidence="2">
    <location>
        <begin position="152"/>
        <end position="179"/>
    </location>
</feature>
<keyword evidence="3" id="KW-0472">Membrane</keyword>
<organism evidence="6 7">
    <name type="scientific">Agarivorans aestuarii</name>
    <dbReference type="NCBI Taxonomy" id="1563703"/>
    <lineage>
        <taxon>Bacteria</taxon>
        <taxon>Pseudomonadati</taxon>
        <taxon>Pseudomonadota</taxon>
        <taxon>Gammaproteobacteria</taxon>
        <taxon>Alteromonadales</taxon>
        <taxon>Alteromonadaceae</taxon>
        <taxon>Agarivorans</taxon>
    </lineage>
</organism>
<name>A0ABU7G2D9_9ALTE</name>
<proteinExistence type="inferred from homology"/>
<evidence type="ECO:0000256" key="1">
    <source>
        <dbReference type="ARBA" id="ARBA00009477"/>
    </source>
</evidence>
<dbReference type="EMBL" id="JAYDYW010000005">
    <property type="protein sequence ID" value="MEE1673486.1"/>
    <property type="molecule type" value="Genomic_DNA"/>
</dbReference>
<accession>A0ABU7G2D9</accession>
<dbReference type="Gene3D" id="2.40.50.100">
    <property type="match status" value="1"/>
</dbReference>
<keyword evidence="7" id="KW-1185">Reference proteome</keyword>
<feature type="domain" description="Multidrug resistance protein MdtA-like barrel-sandwich hybrid" evidence="4">
    <location>
        <begin position="54"/>
        <end position="239"/>
    </location>
</feature>
<feature type="domain" description="p-hydroxybenzoic acid efflux pump subunit AaeA-like beta-barrel" evidence="5">
    <location>
        <begin position="244"/>
        <end position="337"/>
    </location>
</feature>
<comment type="caution">
    <text evidence="6">The sequence shown here is derived from an EMBL/GenBank/DDBJ whole genome shotgun (WGS) entry which is preliminary data.</text>
</comment>
<feature type="transmembrane region" description="Helical" evidence="3">
    <location>
        <begin position="21"/>
        <end position="37"/>
    </location>
</feature>
<sequence>MSEQNEASEAAPSNPLRKSSLLVFALCILVFIIYVVGDRVTPNTDNARVFGFVVPIAASVSGKLVEVNVVNNQLVEKGQPLAKIAEEEYSLAVTQAEAALELAGQEIGAGTAGVSAAQARLLEASTSYQAILTDANRLFAVEDQNVVPQQNIDRARSDVAKAKASVAKATAELEQAKQSLGVSGEQNPKLQSALAQLGKARLDLSKTVIVAPSEGGVTNLQLEAGYYANKGQPLMTFVTTKEVWIEAYMRENNIANIKAGDPVEIALDIAPGKIYQGEVVSIGFAVNYGQSNNLGVLPTIPQTAGWLRDPQRFPVIIKFSDDAAQGLRRIGAQADVTVYTEGTFIMKALAKLALRVKSWFSYVY</sequence>
<evidence type="ECO:0000259" key="5">
    <source>
        <dbReference type="Pfam" id="PF25963"/>
    </source>
</evidence>
<dbReference type="SUPFAM" id="SSF111369">
    <property type="entry name" value="HlyD-like secretion proteins"/>
    <property type="match status" value="2"/>
</dbReference>
<dbReference type="Pfam" id="PF25963">
    <property type="entry name" value="Beta-barrel_AAEA"/>
    <property type="match status" value="1"/>
</dbReference>
<dbReference type="InterPro" id="IPR058625">
    <property type="entry name" value="MdtA-like_BSH"/>
</dbReference>
<evidence type="ECO:0000259" key="4">
    <source>
        <dbReference type="Pfam" id="PF25917"/>
    </source>
</evidence>
<dbReference type="RefSeq" id="WP_329774778.1">
    <property type="nucleotide sequence ID" value="NZ_JAYDYW010000005.1"/>
</dbReference>
<dbReference type="Pfam" id="PF25917">
    <property type="entry name" value="BSH_RND"/>
    <property type="match status" value="1"/>
</dbReference>
<evidence type="ECO:0000313" key="7">
    <source>
        <dbReference type="Proteomes" id="UP001310248"/>
    </source>
</evidence>
<dbReference type="Gene3D" id="2.40.30.170">
    <property type="match status" value="1"/>
</dbReference>
<evidence type="ECO:0000256" key="3">
    <source>
        <dbReference type="SAM" id="Phobius"/>
    </source>
</evidence>
<keyword evidence="2" id="KW-0175">Coiled coil</keyword>